<organism evidence="2 3">
    <name type="scientific">Westerdykella ornata</name>
    <dbReference type="NCBI Taxonomy" id="318751"/>
    <lineage>
        <taxon>Eukaryota</taxon>
        <taxon>Fungi</taxon>
        <taxon>Dikarya</taxon>
        <taxon>Ascomycota</taxon>
        <taxon>Pezizomycotina</taxon>
        <taxon>Dothideomycetes</taxon>
        <taxon>Pleosporomycetidae</taxon>
        <taxon>Pleosporales</taxon>
        <taxon>Sporormiaceae</taxon>
        <taxon>Westerdykella</taxon>
    </lineage>
</organism>
<dbReference type="PANTHER" id="PTHR42085">
    <property type="entry name" value="F-BOX DOMAIN-CONTAINING PROTEIN"/>
    <property type="match status" value="1"/>
</dbReference>
<evidence type="ECO:0000313" key="2">
    <source>
        <dbReference type="EMBL" id="KAF2273417.1"/>
    </source>
</evidence>
<dbReference type="InterPro" id="IPR038883">
    <property type="entry name" value="AN11006-like"/>
</dbReference>
<keyword evidence="3" id="KW-1185">Reference proteome</keyword>
<dbReference type="RefSeq" id="XP_033650956.1">
    <property type="nucleotide sequence ID" value="XM_033802786.1"/>
</dbReference>
<evidence type="ECO:0008006" key="4">
    <source>
        <dbReference type="Google" id="ProtNLM"/>
    </source>
</evidence>
<evidence type="ECO:0000313" key="3">
    <source>
        <dbReference type="Proteomes" id="UP000800097"/>
    </source>
</evidence>
<dbReference type="OrthoDB" id="62952at2759"/>
<name>A0A6A6JAX5_WESOR</name>
<evidence type="ECO:0000256" key="1">
    <source>
        <dbReference type="SAM" id="MobiDB-lite"/>
    </source>
</evidence>
<dbReference type="PANTHER" id="PTHR42085:SF1">
    <property type="entry name" value="F-BOX DOMAIN-CONTAINING PROTEIN"/>
    <property type="match status" value="1"/>
</dbReference>
<protein>
    <recommendedName>
        <fullName evidence="4">F-box domain-containing protein</fullName>
    </recommendedName>
</protein>
<dbReference type="AlphaFoldDB" id="A0A6A6JAX5"/>
<accession>A0A6A6JAX5</accession>
<proteinExistence type="predicted"/>
<dbReference type="EMBL" id="ML986510">
    <property type="protein sequence ID" value="KAF2273417.1"/>
    <property type="molecule type" value="Genomic_DNA"/>
</dbReference>
<feature type="compositionally biased region" description="Acidic residues" evidence="1">
    <location>
        <begin position="364"/>
        <end position="382"/>
    </location>
</feature>
<sequence>MGSSLSKVRDGAPLRVTAAGACPEGSKSLNNEQYLSFTITIPRPSAWFRPKSFDGRASTASLIPTIFRTVKNAPLPERQAYFRFLDLPLEIRFMIYEEVLVVGKVFYTPTDYDLSNGERCDNYQSFKKPELQLLKVCKRIHAEAEPIYLAKNLFVLPVDWFKHSPFRSPGGTSSSRFLFSEAGLSLIKNVSLGIDFEVCRTSWDKFNNYYWTISRNEWHSFASKRPFAKLTQQEKLEEMHEALEVNRQFDWGFIEDKLSNFRTTLNYVELDFTNIYCLLGECRPMDMVDIGYWISTLDPSTLIVKGLCSRAEREQFIAIARRRGLTHQNLRIQHGLRFVKRSDKSQWDSYMAETPDPSCKDDGESCEGEVDTDEEGMDSDEE</sequence>
<dbReference type="GeneID" id="54555961"/>
<feature type="region of interest" description="Disordered" evidence="1">
    <location>
        <begin position="344"/>
        <end position="382"/>
    </location>
</feature>
<dbReference type="Proteomes" id="UP000800097">
    <property type="component" value="Unassembled WGS sequence"/>
</dbReference>
<gene>
    <name evidence="2" type="ORF">EI97DRAFT_503494</name>
</gene>
<reference evidence="2" key="1">
    <citation type="journal article" date="2020" name="Stud. Mycol.">
        <title>101 Dothideomycetes genomes: a test case for predicting lifestyles and emergence of pathogens.</title>
        <authorList>
            <person name="Haridas S."/>
            <person name="Albert R."/>
            <person name="Binder M."/>
            <person name="Bloem J."/>
            <person name="Labutti K."/>
            <person name="Salamov A."/>
            <person name="Andreopoulos B."/>
            <person name="Baker S."/>
            <person name="Barry K."/>
            <person name="Bills G."/>
            <person name="Bluhm B."/>
            <person name="Cannon C."/>
            <person name="Castanera R."/>
            <person name="Culley D."/>
            <person name="Daum C."/>
            <person name="Ezra D."/>
            <person name="Gonzalez J."/>
            <person name="Henrissat B."/>
            <person name="Kuo A."/>
            <person name="Liang C."/>
            <person name="Lipzen A."/>
            <person name="Lutzoni F."/>
            <person name="Magnuson J."/>
            <person name="Mondo S."/>
            <person name="Nolan M."/>
            <person name="Ohm R."/>
            <person name="Pangilinan J."/>
            <person name="Park H.-J."/>
            <person name="Ramirez L."/>
            <person name="Alfaro M."/>
            <person name="Sun H."/>
            <person name="Tritt A."/>
            <person name="Yoshinaga Y."/>
            <person name="Zwiers L.-H."/>
            <person name="Turgeon B."/>
            <person name="Goodwin S."/>
            <person name="Spatafora J."/>
            <person name="Crous P."/>
            <person name="Grigoriev I."/>
        </authorList>
    </citation>
    <scope>NUCLEOTIDE SEQUENCE</scope>
    <source>
        <strain evidence="2">CBS 379.55</strain>
    </source>
</reference>